<gene>
    <name evidence="2" type="ORF">BHF68_11230</name>
</gene>
<organism evidence="2 3">
    <name type="scientific">Desulfuribacillus alkaliarsenatis</name>
    <dbReference type="NCBI Taxonomy" id="766136"/>
    <lineage>
        <taxon>Bacteria</taxon>
        <taxon>Bacillati</taxon>
        <taxon>Bacillota</taxon>
        <taxon>Desulfuribacillia</taxon>
        <taxon>Desulfuribacillales</taxon>
        <taxon>Desulfuribacillaceae</taxon>
        <taxon>Desulfuribacillus</taxon>
    </lineage>
</organism>
<keyword evidence="1" id="KW-1133">Transmembrane helix</keyword>
<dbReference type="AlphaFoldDB" id="A0A1E5FYM3"/>
<dbReference type="OrthoDB" id="2959992at2"/>
<dbReference type="RefSeq" id="WP_069644238.1">
    <property type="nucleotide sequence ID" value="NZ_MIJE01000035.1"/>
</dbReference>
<evidence type="ECO:0000256" key="1">
    <source>
        <dbReference type="SAM" id="Phobius"/>
    </source>
</evidence>
<keyword evidence="1" id="KW-0472">Membrane</keyword>
<evidence type="ECO:0000313" key="3">
    <source>
        <dbReference type="Proteomes" id="UP000094296"/>
    </source>
</evidence>
<proteinExistence type="predicted"/>
<accession>A0A1E5FYM3</accession>
<sequence>MKRIGIRVIILALLINILAANIVLANAGPTYWQGYPASEILVVDENSPIKVIRENLVFDLRDIDRLDFAIHGQVTATYEMLNTSSNSQSVQMAFPLVSTINNLYNSDIIVQVDGVDIPFDVYAGDDVSTFGNRFNGSIDEQFSFDNIVKGITNKKYQAKNFAKGQKGTLYKIIVQSTTEDRVNFAIDLEYDSEKTKILADGFNSYGGRESKVTLGSRVSEPKELEVFVLGDPVQLEVSADIDGKQKQEGDFNLYEIIEQEVELVPYLISLMEKYQTVNYRHQDDNTNMSSELWKQQLYNVYAENIDRVLTQNNGFAMSRELLDVNNYKRIFTIVYTVEFPAEESKYVSVSYKVASTMDQTQTEKPMYRFDYLLNPAKKWLEFENLQIEIYTPEEASFIVESSIALVKQNDRFYKAHLDTLPNHDFYFIIYEDKELAFKNTAYGAIKNSSGYLIPGFVIMVAIFVVFSIYKRMNRRDLRVNKK</sequence>
<dbReference type="STRING" id="766136.BHF68_11230"/>
<keyword evidence="1" id="KW-0812">Transmembrane</keyword>
<evidence type="ECO:0000313" key="2">
    <source>
        <dbReference type="EMBL" id="OEF95672.1"/>
    </source>
</evidence>
<protein>
    <submittedName>
        <fullName evidence="2">Uncharacterized protein</fullName>
    </submittedName>
</protein>
<dbReference type="Proteomes" id="UP000094296">
    <property type="component" value="Unassembled WGS sequence"/>
</dbReference>
<name>A0A1E5FYM3_9FIRM</name>
<feature type="transmembrane region" description="Helical" evidence="1">
    <location>
        <begin position="451"/>
        <end position="469"/>
    </location>
</feature>
<comment type="caution">
    <text evidence="2">The sequence shown here is derived from an EMBL/GenBank/DDBJ whole genome shotgun (WGS) entry which is preliminary data.</text>
</comment>
<dbReference type="EMBL" id="MIJE01000035">
    <property type="protein sequence ID" value="OEF95672.1"/>
    <property type="molecule type" value="Genomic_DNA"/>
</dbReference>
<keyword evidence="3" id="KW-1185">Reference proteome</keyword>
<reference evidence="2 3" key="1">
    <citation type="submission" date="2016-09" db="EMBL/GenBank/DDBJ databases">
        <title>Draft genome sequence for the type strain of Desulfuribacillus alkaliarsenatis AHT28, an obligately anaerobic, sulfidogenic bacterium isolated from Russian soda lake sediments.</title>
        <authorList>
            <person name="Abin C.A."/>
            <person name="Hollibaugh J.T."/>
        </authorList>
    </citation>
    <scope>NUCLEOTIDE SEQUENCE [LARGE SCALE GENOMIC DNA]</scope>
    <source>
        <strain evidence="2 3">AHT28</strain>
    </source>
</reference>
<dbReference type="Gene3D" id="2.60.40.3680">
    <property type="match status" value="1"/>
</dbReference>